<dbReference type="GeneID" id="8620071"/>
<dbReference type="AlphaFoldDB" id="Q553C8"/>
<keyword evidence="3" id="KW-1185">Reference proteome</keyword>
<evidence type="ECO:0000313" key="2">
    <source>
        <dbReference type="EMBL" id="EAL69636.1"/>
    </source>
</evidence>
<dbReference type="RefSeq" id="XP_643490.1">
    <property type="nucleotide sequence ID" value="XM_638398.1"/>
</dbReference>
<keyword evidence="1" id="KW-1133">Transmembrane helix</keyword>
<dbReference type="SMR" id="Q553C8"/>
<reference evidence="2 3" key="1">
    <citation type="journal article" date="2005" name="Nature">
        <title>The genome of the social amoeba Dictyostelium discoideum.</title>
        <authorList>
            <consortium name="The Dictyostelium discoideum Sequencing Consortium"/>
            <person name="Eichinger L."/>
            <person name="Pachebat J.A."/>
            <person name="Glockner G."/>
            <person name="Rajandream M.A."/>
            <person name="Sucgang R."/>
            <person name="Berriman M."/>
            <person name="Song J."/>
            <person name="Olsen R."/>
            <person name="Szafranski K."/>
            <person name="Xu Q."/>
            <person name="Tunggal B."/>
            <person name="Kummerfeld S."/>
            <person name="Madera M."/>
            <person name="Konfortov B.A."/>
            <person name="Rivero F."/>
            <person name="Bankier A.T."/>
            <person name="Lehmann R."/>
            <person name="Hamlin N."/>
            <person name="Davies R."/>
            <person name="Gaudet P."/>
            <person name="Fey P."/>
            <person name="Pilcher K."/>
            <person name="Chen G."/>
            <person name="Saunders D."/>
            <person name="Sodergren E."/>
            <person name="Davis P."/>
            <person name="Kerhornou A."/>
            <person name="Nie X."/>
            <person name="Hall N."/>
            <person name="Anjard C."/>
            <person name="Hemphill L."/>
            <person name="Bason N."/>
            <person name="Farbrother P."/>
            <person name="Desany B."/>
            <person name="Just E."/>
            <person name="Morio T."/>
            <person name="Rost R."/>
            <person name="Churcher C."/>
            <person name="Cooper J."/>
            <person name="Haydock S."/>
            <person name="van Driessche N."/>
            <person name="Cronin A."/>
            <person name="Goodhead I."/>
            <person name="Muzny D."/>
            <person name="Mourier T."/>
            <person name="Pain A."/>
            <person name="Lu M."/>
            <person name="Harper D."/>
            <person name="Lindsay R."/>
            <person name="Hauser H."/>
            <person name="James K."/>
            <person name="Quiles M."/>
            <person name="Madan Babu M."/>
            <person name="Saito T."/>
            <person name="Buchrieser C."/>
            <person name="Wardroper A."/>
            <person name="Felder M."/>
            <person name="Thangavelu M."/>
            <person name="Johnson D."/>
            <person name="Knights A."/>
            <person name="Loulseged H."/>
            <person name="Mungall K."/>
            <person name="Oliver K."/>
            <person name="Price C."/>
            <person name="Quail M.A."/>
            <person name="Urushihara H."/>
            <person name="Hernandez J."/>
            <person name="Rabbinowitsch E."/>
            <person name="Steffen D."/>
            <person name="Sanders M."/>
            <person name="Ma J."/>
            <person name="Kohara Y."/>
            <person name="Sharp S."/>
            <person name="Simmonds M."/>
            <person name="Spiegler S."/>
            <person name="Tivey A."/>
            <person name="Sugano S."/>
            <person name="White B."/>
            <person name="Walker D."/>
            <person name="Woodward J."/>
            <person name="Winckler T."/>
            <person name="Tanaka Y."/>
            <person name="Shaulsky G."/>
            <person name="Schleicher M."/>
            <person name="Weinstock G."/>
            <person name="Rosenthal A."/>
            <person name="Cox E.C."/>
            <person name="Chisholm R.L."/>
            <person name="Gibbs R."/>
            <person name="Loomis W.F."/>
            <person name="Platzer M."/>
            <person name="Kay R.R."/>
            <person name="Williams J."/>
            <person name="Dear P.H."/>
            <person name="Noegel A.A."/>
            <person name="Barrell B."/>
            <person name="Kuspa A."/>
        </authorList>
    </citation>
    <scope>NUCLEOTIDE SEQUENCE [LARGE SCALE GENOMIC DNA]</scope>
    <source>
        <strain evidence="2 3">AX4</strain>
    </source>
</reference>
<dbReference type="InParanoid" id="Q553C8"/>
<name>Q553C8_DICDI</name>
<dbReference type="PaxDb" id="44689-DDB0202506"/>
<protein>
    <submittedName>
        <fullName evidence="2">Uncharacterized protein</fullName>
    </submittedName>
</protein>
<evidence type="ECO:0000313" key="3">
    <source>
        <dbReference type="Proteomes" id="UP000002195"/>
    </source>
</evidence>
<sequence length="41" mass="5014">MFNIIFILKIFFFILFGLISKMTNNLNIKKKKNLFFLWGTR</sequence>
<keyword evidence="1" id="KW-0812">Transmembrane</keyword>
<dbReference type="HOGENOM" id="CLU_3280640_0_0_1"/>
<keyword evidence="1" id="KW-0472">Membrane</keyword>
<dbReference type="KEGG" id="ddi:DDB_G0275771"/>
<comment type="caution">
    <text evidence="2">The sequence shown here is derived from an EMBL/GenBank/DDBJ whole genome shotgun (WGS) entry which is preliminary data.</text>
</comment>
<accession>Q553C8</accession>
<dbReference type="Proteomes" id="UP000002195">
    <property type="component" value="Unassembled WGS sequence"/>
</dbReference>
<dbReference type="EMBL" id="AAFI02000013">
    <property type="protein sequence ID" value="EAL69636.1"/>
    <property type="molecule type" value="Genomic_DNA"/>
</dbReference>
<proteinExistence type="predicted"/>
<feature type="transmembrane region" description="Helical" evidence="1">
    <location>
        <begin position="6"/>
        <end position="23"/>
    </location>
</feature>
<gene>
    <name evidence="2" type="ORF">DDB_G0275771</name>
</gene>
<evidence type="ECO:0000256" key="1">
    <source>
        <dbReference type="SAM" id="Phobius"/>
    </source>
</evidence>
<organism evidence="2 3">
    <name type="scientific">Dictyostelium discoideum</name>
    <name type="common">Social amoeba</name>
    <dbReference type="NCBI Taxonomy" id="44689"/>
    <lineage>
        <taxon>Eukaryota</taxon>
        <taxon>Amoebozoa</taxon>
        <taxon>Evosea</taxon>
        <taxon>Eumycetozoa</taxon>
        <taxon>Dictyostelia</taxon>
        <taxon>Dictyosteliales</taxon>
        <taxon>Dictyosteliaceae</taxon>
        <taxon>Dictyostelium</taxon>
    </lineage>
</organism>